<comment type="caution">
    <text evidence="1">The sequence shown here is derived from an EMBL/GenBank/DDBJ whole genome shotgun (WGS) entry which is preliminary data.</text>
</comment>
<keyword evidence="2" id="KW-1185">Reference proteome</keyword>
<evidence type="ECO:0000313" key="1">
    <source>
        <dbReference type="EMBL" id="KAI5667657.1"/>
    </source>
</evidence>
<organism evidence="1 2">
    <name type="scientific">Catharanthus roseus</name>
    <name type="common">Madagascar periwinkle</name>
    <name type="synonym">Vinca rosea</name>
    <dbReference type="NCBI Taxonomy" id="4058"/>
    <lineage>
        <taxon>Eukaryota</taxon>
        <taxon>Viridiplantae</taxon>
        <taxon>Streptophyta</taxon>
        <taxon>Embryophyta</taxon>
        <taxon>Tracheophyta</taxon>
        <taxon>Spermatophyta</taxon>
        <taxon>Magnoliopsida</taxon>
        <taxon>eudicotyledons</taxon>
        <taxon>Gunneridae</taxon>
        <taxon>Pentapetalae</taxon>
        <taxon>asterids</taxon>
        <taxon>lamiids</taxon>
        <taxon>Gentianales</taxon>
        <taxon>Apocynaceae</taxon>
        <taxon>Rauvolfioideae</taxon>
        <taxon>Vinceae</taxon>
        <taxon>Catharanthinae</taxon>
        <taxon>Catharanthus</taxon>
    </lineage>
</organism>
<dbReference type="EMBL" id="CM044704">
    <property type="protein sequence ID" value="KAI5667657.1"/>
    <property type="molecule type" value="Genomic_DNA"/>
</dbReference>
<accession>A0ACC0B517</accession>
<protein>
    <submittedName>
        <fullName evidence="1">Uncharacterized protein</fullName>
    </submittedName>
</protein>
<name>A0ACC0B517_CATRO</name>
<sequence length="233" mass="26706">MGTGWSEDKGSLINEEERKVQKPQNNKDGEGEEAIHTESTELPHNQEQIMQEADQSIDLATNGGVFLNQKRKKYWVDDKYKNCFMIYASGLSITWGEDRNYWHWPIIQESSVVSVVAAELLNVCWLEVHGRFNTVNLTPQTLYEVLFVVMLKDPAYGWTVPVNLRLTLADGTRKQHKENMMDKLRGRWIEIPVGEFITSPKNTGEMEISLYEYEAGIWKRGLVIKGIIIGAKS</sequence>
<dbReference type="Proteomes" id="UP001060085">
    <property type="component" value="Linkage Group LG04"/>
</dbReference>
<gene>
    <name evidence="1" type="ORF">M9H77_17510</name>
</gene>
<evidence type="ECO:0000313" key="2">
    <source>
        <dbReference type="Proteomes" id="UP001060085"/>
    </source>
</evidence>
<proteinExistence type="predicted"/>
<reference evidence="2" key="1">
    <citation type="journal article" date="2023" name="Nat. Plants">
        <title>Single-cell RNA sequencing provides a high-resolution roadmap for understanding the multicellular compartmentation of specialized metabolism.</title>
        <authorList>
            <person name="Sun S."/>
            <person name="Shen X."/>
            <person name="Li Y."/>
            <person name="Li Y."/>
            <person name="Wang S."/>
            <person name="Li R."/>
            <person name="Zhang H."/>
            <person name="Shen G."/>
            <person name="Guo B."/>
            <person name="Wei J."/>
            <person name="Xu J."/>
            <person name="St-Pierre B."/>
            <person name="Chen S."/>
            <person name="Sun C."/>
        </authorList>
    </citation>
    <scope>NUCLEOTIDE SEQUENCE [LARGE SCALE GENOMIC DNA]</scope>
</reference>